<evidence type="ECO:0000313" key="1">
    <source>
        <dbReference type="EMBL" id="GBP42242.1"/>
    </source>
</evidence>
<sequence length="169" mass="19209">MMKLHLKDNQHNALDIERSTLVRRRRYETVSGEEQRAENICTSLKRIYAVAVEEVVGESSYYSIDVPDDLWNRSSGPFAKWPTERLAHYSVMIMTSIGRLRRKDVVSDYNRRLTYAHIASDALADRPQVARGQSDIVIENNVAGAGARLDDDGRRRIGVDDAFSIKPSK</sequence>
<evidence type="ECO:0000313" key="2">
    <source>
        <dbReference type="Proteomes" id="UP000299102"/>
    </source>
</evidence>
<keyword evidence="2" id="KW-1185">Reference proteome</keyword>
<protein>
    <submittedName>
        <fullName evidence="1">Uncharacterized protein</fullName>
    </submittedName>
</protein>
<dbReference type="EMBL" id="BGZK01000414">
    <property type="protein sequence ID" value="GBP42242.1"/>
    <property type="molecule type" value="Genomic_DNA"/>
</dbReference>
<organism evidence="1 2">
    <name type="scientific">Eumeta variegata</name>
    <name type="common">Bagworm moth</name>
    <name type="synonym">Eumeta japonica</name>
    <dbReference type="NCBI Taxonomy" id="151549"/>
    <lineage>
        <taxon>Eukaryota</taxon>
        <taxon>Metazoa</taxon>
        <taxon>Ecdysozoa</taxon>
        <taxon>Arthropoda</taxon>
        <taxon>Hexapoda</taxon>
        <taxon>Insecta</taxon>
        <taxon>Pterygota</taxon>
        <taxon>Neoptera</taxon>
        <taxon>Endopterygota</taxon>
        <taxon>Lepidoptera</taxon>
        <taxon>Glossata</taxon>
        <taxon>Ditrysia</taxon>
        <taxon>Tineoidea</taxon>
        <taxon>Psychidae</taxon>
        <taxon>Oiketicinae</taxon>
        <taxon>Eumeta</taxon>
    </lineage>
</organism>
<dbReference type="Proteomes" id="UP000299102">
    <property type="component" value="Unassembled WGS sequence"/>
</dbReference>
<comment type="caution">
    <text evidence="1">The sequence shown here is derived from an EMBL/GenBank/DDBJ whole genome shotgun (WGS) entry which is preliminary data.</text>
</comment>
<gene>
    <name evidence="1" type="ORF">EVAR_29839_1</name>
</gene>
<proteinExistence type="predicted"/>
<accession>A0A4C1VV33</accession>
<name>A0A4C1VV33_EUMVA</name>
<reference evidence="1 2" key="1">
    <citation type="journal article" date="2019" name="Commun. Biol.">
        <title>The bagworm genome reveals a unique fibroin gene that provides high tensile strength.</title>
        <authorList>
            <person name="Kono N."/>
            <person name="Nakamura H."/>
            <person name="Ohtoshi R."/>
            <person name="Tomita M."/>
            <person name="Numata K."/>
            <person name="Arakawa K."/>
        </authorList>
    </citation>
    <scope>NUCLEOTIDE SEQUENCE [LARGE SCALE GENOMIC DNA]</scope>
</reference>
<dbReference type="AlphaFoldDB" id="A0A4C1VV33"/>